<sequence>MNGIEEKEIETGKSIQDILYEVVSLDNMDPSYNDNIKKVSDDLRNYYDNKGRHLYSEVSTFLYKINEEDLDYVYNNIESVHKALIIYDEEHKTKYGKKILKLEDHIRLEILRAQHLNNVQNDNAGRLIRKINSLSKKSNDYTKKFNGLNKQYESQRKSIEGLNSEIISVIGIFSAIVITFFGGINFIESVLNSINKVSKYRLVFAILITGFVMFNTIFMLLNFISKLTGKNIRSSCDNYIDENKCAPNCKNRKNIKCIKLKHPTIYWVNAVFIAGIIGITLMYYLDYFNIPTKILN</sequence>
<reference evidence="2" key="1">
    <citation type="submission" date="2019-08" db="EMBL/GenBank/DDBJ databases">
        <authorList>
            <person name="Kucharzyk K."/>
            <person name="Murdoch R.W."/>
            <person name="Higgins S."/>
            <person name="Loffler F."/>
        </authorList>
    </citation>
    <scope>NUCLEOTIDE SEQUENCE</scope>
</reference>
<feature type="transmembrane region" description="Helical" evidence="1">
    <location>
        <begin position="166"/>
        <end position="187"/>
    </location>
</feature>
<keyword evidence="1" id="KW-0472">Membrane</keyword>
<feature type="transmembrane region" description="Helical" evidence="1">
    <location>
        <begin position="202"/>
        <end position="224"/>
    </location>
</feature>
<dbReference type="EMBL" id="VSSQ01013862">
    <property type="protein sequence ID" value="MPM52438.1"/>
    <property type="molecule type" value="Genomic_DNA"/>
</dbReference>
<protein>
    <submittedName>
        <fullName evidence="2">Uncharacterized protein</fullName>
    </submittedName>
</protein>
<keyword evidence="1" id="KW-0812">Transmembrane</keyword>
<proteinExistence type="predicted"/>
<accession>A0A645AI94</accession>
<dbReference type="AlphaFoldDB" id="A0A645AI94"/>
<organism evidence="2">
    <name type="scientific">bioreactor metagenome</name>
    <dbReference type="NCBI Taxonomy" id="1076179"/>
    <lineage>
        <taxon>unclassified sequences</taxon>
        <taxon>metagenomes</taxon>
        <taxon>ecological metagenomes</taxon>
    </lineage>
</organism>
<gene>
    <name evidence="2" type="ORF">SDC9_99197</name>
</gene>
<name>A0A645AI94_9ZZZZ</name>
<comment type="caution">
    <text evidence="2">The sequence shown here is derived from an EMBL/GenBank/DDBJ whole genome shotgun (WGS) entry which is preliminary data.</text>
</comment>
<keyword evidence="1" id="KW-1133">Transmembrane helix</keyword>
<evidence type="ECO:0000313" key="2">
    <source>
        <dbReference type="EMBL" id="MPM52438.1"/>
    </source>
</evidence>
<feature type="transmembrane region" description="Helical" evidence="1">
    <location>
        <begin position="265"/>
        <end position="285"/>
    </location>
</feature>
<evidence type="ECO:0000256" key="1">
    <source>
        <dbReference type="SAM" id="Phobius"/>
    </source>
</evidence>